<sequence>MEKTIYIPGDLVMTNGIPIGTKKGIVYQVTESNADKYAKVKDGNAFTELKGSVTLSNLKGKTIKDDGFLFCDSGAWVKDIVPIPLTPSILEKNGYKQIVNHSYIYQHIENDCYEIWKNVKNWTMYWRGVKLCSFKYLHELQHILLFLGLNSEMEV</sequence>
<dbReference type="Proteomes" id="UP000421408">
    <property type="component" value="Unassembled WGS sequence"/>
</dbReference>
<organism evidence="1 2">
    <name type="scientific">Segatella copri</name>
    <dbReference type="NCBI Taxonomy" id="165179"/>
    <lineage>
        <taxon>Bacteria</taxon>
        <taxon>Pseudomonadati</taxon>
        <taxon>Bacteroidota</taxon>
        <taxon>Bacteroidia</taxon>
        <taxon>Bacteroidales</taxon>
        <taxon>Prevotellaceae</taxon>
        <taxon>Segatella</taxon>
    </lineage>
</organism>
<proteinExistence type="predicted"/>
<evidence type="ECO:0000313" key="2">
    <source>
        <dbReference type="Proteomes" id="UP000421408"/>
    </source>
</evidence>
<name>A0AA90UUV0_9BACT</name>
<dbReference type="EMBL" id="VZCC01000006">
    <property type="protein sequence ID" value="MQN82691.1"/>
    <property type="molecule type" value="Genomic_DNA"/>
</dbReference>
<dbReference type="AlphaFoldDB" id="A0AA90UUV0"/>
<comment type="caution">
    <text evidence="1">The sequence shown here is derived from an EMBL/GenBank/DDBJ whole genome shotgun (WGS) entry which is preliminary data.</text>
</comment>
<reference evidence="2" key="1">
    <citation type="submission" date="2019-09" db="EMBL/GenBank/DDBJ databases">
        <title>Distinct polysaccharide growth profiles of human intestinal Prevotella copri isolates.</title>
        <authorList>
            <person name="Fehlner-Peach H."/>
            <person name="Magnabosco C."/>
            <person name="Raghavan V."/>
            <person name="Scher J.U."/>
            <person name="Tett A."/>
            <person name="Cox L.M."/>
            <person name="Gottsegen C."/>
            <person name="Watters A."/>
            <person name="Wiltshire- Gordon J.D."/>
            <person name="Segata N."/>
            <person name="Bonneau R."/>
            <person name="Littman D.R."/>
        </authorList>
    </citation>
    <scope>NUCLEOTIDE SEQUENCE [LARGE SCALE GENOMIC DNA]</scope>
    <source>
        <strain evidence="2">iAA108</strain>
    </source>
</reference>
<evidence type="ECO:0000313" key="1">
    <source>
        <dbReference type="EMBL" id="MQN82691.1"/>
    </source>
</evidence>
<dbReference type="RefSeq" id="WP_153118131.1">
    <property type="nucleotide sequence ID" value="NZ_VZCC01000006.1"/>
</dbReference>
<accession>A0AA90UUV0</accession>
<gene>
    <name evidence="1" type="ORF">F7D74_01520</name>
</gene>
<protein>
    <submittedName>
        <fullName evidence="1">Uncharacterized protein</fullName>
    </submittedName>
</protein>